<keyword evidence="3" id="KW-1185">Reference proteome</keyword>
<dbReference type="EMBL" id="JAOQBH010000032">
    <property type="protein sequence ID" value="KAJ4112116.1"/>
    <property type="molecule type" value="Genomic_DNA"/>
</dbReference>
<comment type="caution">
    <text evidence="2">The sequence shown here is derived from an EMBL/GenBank/DDBJ whole genome shotgun (WGS) entry which is preliminary data.</text>
</comment>
<protein>
    <submittedName>
        <fullName evidence="2">Uncharacterized protein</fullName>
    </submittedName>
</protein>
<evidence type="ECO:0000313" key="3">
    <source>
        <dbReference type="Proteomes" id="UP001152024"/>
    </source>
</evidence>
<evidence type="ECO:0000256" key="1">
    <source>
        <dbReference type="SAM" id="MobiDB-lite"/>
    </source>
</evidence>
<feature type="compositionally biased region" description="Basic and acidic residues" evidence="1">
    <location>
        <begin position="322"/>
        <end position="348"/>
    </location>
</feature>
<dbReference type="Proteomes" id="UP001152024">
    <property type="component" value="Unassembled WGS sequence"/>
</dbReference>
<reference evidence="2" key="1">
    <citation type="submission" date="2022-09" db="EMBL/GenBank/DDBJ databases">
        <title>Fusarium specimens isolated from Avocado Roots.</title>
        <authorList>
            <person name="Stajich J."/>
            <person name="Roper C."/>
            <person name="Heimlech-Rivalta G."/>
        </authorList>
    </citation>
    <scope>NUCLEOTIDE SEQUENCE</scope>
    <source>
        <strain evidence="2">CF00095</strain>
    </source>
</reference>
<sequence length="396" mass="45375">MSEQLLHRFMEVILVVFSIICNSRDEYRSTASRVNSTINVGKVSCTIWDDGYVYMSRSGTTQASDRSRYGKKPIIRYEVTIPFIRVIFQQSLTRGLQAKRLAHSQTADSDVTAQIFSELLSAAVENMKYLEDTDPSATDVHLPGEIPVEADYTYKRDIDLAPYHDAFVISMSHYELSIHTARFPTPYLRWVTERDRGDNCKERFCILHKMSQIYDLSLPEKRLEAAQDILILLWAIRHGGFKDSTSGIFVAGALMKQTILKAETEKDATTSNDDAIDEEQTKQESNQHGKQGQSTVVTEILDSVDQSQRKVNNHFTRLFEESKEEAREYQDERKAEVAQEAAGRKKEVVQTQDEFNKQANEFKAIYESINNRPRINTQNPYDGQYPKGGYRDYAES</sequence>
<accession>A0ABQ8QW64</accession>
<feature type="compositionally biased region" description="Polar residues" evidence="1">
    <location>
        <begin position="369"/>
        <end position="381"/>
    </location>
</feature>
<feature type="region of interest" description="Disordered" evidence="1">
    <location>
        <begin position="322"/>
        <end position="351"/>
    </location>
</feature>
<proteinExistence type="predicted"/>
<feature type="region of interest" description="Disordered" evidence="1">
    <location>
        <begin position="369"/>
        <end position="396"/>
    </location>
</feature>
<feature type="region of interest" description="Disordered" evidence="1">
    <location>
        <begin position="265"/>
        <end position="294"/>
    </location>
</feature>
<name>A0ABQ8QW64_FUSEQ</name>
<organism evidence="2 3">
    <name type="scientific">Fusarium equiseti</name>
    <name type="common">Fusarium scirpi</name>
    <dbReference type="NCBI Taxonomy" id="61235"/>
    <lineage>
        <taxon>Eukaryota</taxon>
        <taxon>Fungi</taxon>
        <taxon>Dikarya</taxon>
        <taxon>Ascomycota</taxon>
        <taxon>Pezizomycotina</taxon>
        <taxon>Sordariomycetes</taxon>
        <taxon>Hypocreomycetidae</taxon>
        <taxon>Hypocreales</taxon>
        <taxon>Nectriaceae</taxon>
        <taxon>Fusarium</taxon>
        <taxon>Fusarium incarnatum-equiseti species complex</taxon>
    </lineage>
</organism>
<evidence type="ECO:0000313" key="2">
    <source>
        <dbReference type="EMBL" id="KAJ4112116.1"/>
    </source>
</evidence>
<gene>
    <name evidence="2" type="ORF">NW768_011695</name>
</gene>